<dbReference type="SUPFAM" id="SSF141694">
    <property type="entry name" value="AF2212/PG0164-like"/>
    <property type="match status" value="1"/>
</dbReference>
<sequence length="162" mass="18447">MKNQFSAIIDRIGINPFVYVPDKILADIFTEAAKNKGPVPVKGTINGHPFRQTLVRYKGVWRLYINTIILKDSPKRIGEEIVLTLVWDEEERKLTAHPKLLTALKNNTSEAAVFNKLSPSLQKEIIKYFSFLKTEQSVDRNIEKMLAFLSGNGRFVGRDCPL</sequence>
<evidence type="ECO:0000313" key="2">
    <source>
        <dbReference type="Proteomes" id="UP001242368"/>
    </source>
</evidence>
<organism evidence="1 2">
    <name type="scientific">Paenimyroides ceti</name>
    <dbReference type="NCBI Taxonomy" id="395087"/>
    <lineage>
        <taxon>Bacteria</taxon>
        <taxon>Pseudomonadati</taxon>
        <taxon>Bacteroidota</taxon>
        <taxon>Flavobacteriia</taxon>
        <taxon>Flavobacteriales</taxon>
        <taxon>Flavobacteriaceae</taxon>
        <taxon>Paenimyroides</taxon>
    </lineage>
</organism>
<keyword evidence="2" id="KW-1185">Reference proteome</keyword>
<reference evidence="2" key="1">
    <citation type="journal article" date="2019" name="Int. J. Syst. Evol. Microbiol.">
        <title>The Global Catalogue of Microorganisms (GCM) 10K type strain sequencing project: providing services to taxonomists for standard genome sequencing and annotation.</title>
        <authorList>
            <consortium name="The Broad Institute Genomics Platform"/>
            <consortium name="The Broad Institute Genome Sequencing Center for Infectious Disease"/>
            <person name="Wu L."/>
            <person name="Ma J."/>
        </authorList>
    </citation>
    <scope>NUCLEOTIDE SEQUENCE [LARGE SCALE GENOMIC DNA]</scope>
    <source>
        <strain evidence="2">CECT 7184</strain>
    </source>
</reference>
<dbReference type="InterPro" id="IPR015018">
    <property type="entry name" value="DUF1905"/>
</dbReference>
<name>A0ABT8CND3_9FLAO</name>
<evidence type="ECO:0000313" key="1">
    <source>
        <dbReference type="EMBL" id="MDN3705815.1"/>
    </source>
</evidence>
<dbReference type="Proteomes" id="UP001242368">
    <property type="component" value="Unassembled WGS sequence"/>
</dbReference>
<dbReference type="InterPro" id="IPR037079">
    <property type="entry name" value="AF2212/PG0164-like_sf"/>
</dbReference>
<proteinExistence type="predicted"/>
<protein>
    <submittedName>
        <fullName evidence="1">YdeI/OmpD-associated family protein</fullName>
    </submittedName>
</protein>
<dbReference type="Gene3D" id="2.40.30.100">
    <property type="entry name" value="AF2212/PG0164-like"/>
    <property type="match status" value="1"/>
</dbReference>
<dbReference type="EMBL" id="JAUFQU010000001">
    <property type="protein sequence ID" value="MDN3705815.1"/>
    <property type="molecule type" value="Genomic_DNA"/>
</dbReference>
<accession>A0ABT8CND3</accession>
<gene>
    <name evidence="1" type="ORF">QW060_01590</name>
</gene>
<dbReference type="Pfam" id="PF13376">
    <property type="entry name" value="OmdA"/>
    <property type="match status" value="1"/>
</dbReference>
<dbReference type="RefSeq" id="WP_290361964.1">
    <property type="nucleotide sequence ID" value="NZ_JAUFQU010000001.1"/>
</dbReference>
<dbReference type="Pfam" id="PF08922">
    <property type="entry name" value="DUF1905"/>
    <property type="match status" value="1"/>
</dbReference>
<comment type="caution">
    <text evidence="1">The sequence shown here is derived from an EMBL/GenBank/DDBJ whole genome shotgun (WGS) entry which is preliminary data.</text>
</comment>